<evidence type="ECO:0000256" key="5">
    <source>
        <dbReference type="SAM" id="MobiDB-lite"/>
    </source>
</evidence>
<name>A0A8B6HKS1_MYTGA</name>
<dbReference type="Pfam" id="PF05132">
    <property type="entry name" value="RNA_pol_Rpc4"/>
    <property type="match status" value="1"/>
</dbReference>
<dbReference type="InterPro" id="IPR007811">
    <property type="entry name" value="RPC4"/>
</dbReference>
<comment type="subcellular location">
    <subcellularLocation>
        <location evidence="1">Nucleus</location>
    </subcellularLocation>
</comment>
<dbReference type="GO" id="GO:0005666">
    <property type="term" value="C:RNA polymerase III complex"/>
    <property type="evidence" value="ECO:0007669"/>
    <property type="project" value="InterPro"/>
</dbReference>
<keyword evidence="7" id="KW-1185">Reference proteome</keyword>
<dbReference type="Proteomes" id="UP000596742">
    <property type="component" value="Unassembled WGS sequence"/>
</dbReference>
<dbReference type="GO" id="GO:0042797">
    <property type="term" value="P:tRNA transcription by RNA polymerase III"/>
    <property type="evidence" value="ECO:0007669"/>
    <property type="project" value="TreeGrafter"/>
</dbReference>
<dbReference type="GO" id="GO:0003677">
    <property type="term" value="F:DNA binding"/>
    <property type="evidence" value="ECO:0007669"/>
    <property type="project" value="InterPro"/>
</dbReference>
<keyword evidence="4" id="KW-0539">Nucleus</keyword>
<proteinExistence type="predicted"/>
<feature type="region of interest" description="Disordered" evidence="5">
    <location>
        <begin position="249"/>
        <end position="273"/>
    </location>
</feature>
<dbReference type="OrthoDB" id="5836119at2759"/>
<feature type="compositionally biased region" description="Polar residues" evidence="5">
    <location>
        <begin position="139"/>
        <end position="151"/>
    </location>
</feature>
<dbReference type="PANTHER" id="PTHR13408:SF0">
    <property type="entry name" value="DNA-DIRECTED RNA POLYMERASE III SUBUNIT RPC4"/>
    <property type="match status" value="1"/>
</dbReference>
<keyword evidence="2 6" id="KW-0240">DNA-directed RNA polymerase</keyword>
<comment type="caution">
    <text evidence="6">The sequence shown here is derived from an EMBL/GenBank/DDBJ whole genome shotgun (WGS) entry which is preliminary data.</text>
</comment>
<dbReference type="PANTHER" id="PTHR13408">
    <property type="entry name" value="DNA-DIRECTED RNA POLYMERASE III"/>
    <property type="match status" value="1"/>
</dbReference>
<dbReference type="AlphaFoldDB" id="A0A8B6HKS1"/>
<sequence length="350" mass="38721">MAEGRDTPDLPRGLIDRRGTPLGKGARLPSLKGPRDLTLGGIPKKVFAPTIPVRKPAEQKDKKTDQFKQDQGDVKPKVEKEKKGRSAKEKSFDNSQRKYKGQNIIHTHSIFEEQGPSTKNVSKASGANRGEGSVGGRFNSKSSSGQTISKTEVQEDTKQVLDFLLRDDFIDSKEKRDKYMEPVHLPLSKLNLKLEEKPVEVKDDPDADEEMIDAHQSPKSKLADGVLEALTKTDSGEMLFFQFPDCMPGNPVNRAQTDEEGKEEEETQTQTQRLSDFSEGAVGKLIIRKSGKTQLVIGNITMDVSMGTKCGFLQDVVSIHTTEDSGNLSVLGHIKHRLVCTPDFDSMLNT</sequence>
<accession>A0A8B6HKS1</accession>
<evidence type="ECO:0000256" key="4">
    <source>
        <dbReference type="ARBA" id="ARBA00023242"/>
    </source>
</evidence>
<feature type="compositionally biased region" description="Basic and acidic residues" evidence="5">
    <location>
        <begin position="55"/>
        <end position="96"/>
    </location>
</feature>
<organism evidence="6 7">
    <name type="scientific">Mytilus galloprovincialis</name>
    <name type="common">Mediterranean mussel</name>
    <dbReference type="NCBI Taxonomy" id="29158"/>
    <lineage>
        <taxon>Eukaryota</taxon>
        <taxon>Metazoa</taxon>
        <taxon>Spiralia</taxon>
        <taxon>Lophotrochozoa</taxon>
        <taxon>Mollusca</taxon>
        <taxon>Bivalvia</taxon>
        <taxon>Autobranchia</taxon>
        <taxon>Pteriomorphia</taxon>
        <taxon>Mytilida</taxon>
        <taxon>Mytiloidea</taxon>
        <taxon>Mytilidae</taxon>
        <taxon>Mytilinae</taxon>
        <taxon>Mytilus</taxon>
    </lineage>
</organism>
<feature type="compositionally biased region" description="Acidic residues" evidence="5">
    <location>
        <begin position="258"/>
        <end position="267"/>
    </location>
</feature>
<protein>
    <submittedName>
        <fullName evidence="6">DNA-directed RNA polymerase III subunit RPC4</fullName>
    </submittedName>
</protein>
<evidence type="ECO:0000256" key="2">
    <source>
        <dbReference type="ARBA" id="ARBA00022478"/>
    </source>
</evidence>
<evidence type="ECO:0000313" key="7">
    <source>
        <dbReference type="Proteomes" id="UP000596742"/>
    </source>
</evidence>
<evidence type="ECO:0000256" key="1">
    <source>
        <dbReference type="ARBA" id="ARBA00004123"/>
    </source>
</evidence>
<feature type="compositionally biased region" description="Polar residues" evidence="5">
    <location>
        <begin position="115"/>
        <end position="125"/>
    </location>
</feature>
<feature type="compositionally biased region" description="Basic and acidic residues" evidence="5">
    <location>
        <begin position="1"/>
        <end position="19"/>
    </location>
</feature>
<dbReference type="EMBL" id="UYJE01010242">
    <property type="protein sequence ID" value="VDI81142.1"/>
    <property type="molecule type" value="Genomic_DNA"/>
</dbReference>
<reference evidence="6" key="1">
    <citation type="submission" date="2018-11" db="EMBL/GenBank/DDBJ databases">
        <authorList>
            <person name="Alioto T."/>
            <person name="Alioto T."/>
        </authorList>
    </citation>
    <scope>NUCLEOTIDE SEQUENCE</scope>
</reference>
<evidence type="ECO:0000313" key="6">
    <source>
        <dbReference type="EMBL" id="VDI81142.1"/>
    </source>
</evidence>
<keyword evidence="3" id="KW-0804">Transcription</keyword>
<evidence type="ECO:0000256" key="3">
    <source>
        <dbReference type="ARBA" id="ARBA00023163"/>
    </source>
</evidence>
<gene>
    <name evidence="6" type="ORF">MGAL_10B008944</name>
</gene>
<feature type="region of interest" description="Disordered" evidence="5">
    <location>
        <begin position="1"/>
        <end position="153"/>
    </location>
</feature>